<proteinExistence type="predicted"/>
<name>A0A8F8KQW3_9VIRU</name>
<reference evidence="1" key="1">
    <citation type="submission" date="2021-06" db="EMBL/GenBank/DDBJ databases">
        <authorList>
            <person name="Rolland C."/>
        </authorList>
    </citation>
    <scope>NUCLEOTIDE SEQUENCE</scope>
    <source>
        <strain evidence="1">347.936635</strain>
    </source>
</reference>
<organism evidence="1">
    <name type="scientific">Clandestinovirus</name>
    <dbReference type="NCBI Taxonomy" id="2831644"/>
    <lineage>
        <taxon>Viruses</taxon>
    </lineage>
</organism>
<sequence length="282" mass="33145">MYLQRYQSFIKANLSQKPPCLPDAERFAKLHSWYKHLSPIGTVFYAYLQRGEQPRYDFDLSYTTKDQYLFHWHFVRAEDCGKVEISLDDEHMICGFSDDITVFLSKFPIVLNNNFGCGPLDHSNRYDEIERITTKIWDNLMKPVKIVPPTLRTRQSNPTFWGKQLLQHVRIFCTQAYEKRDHQTVKKFIEQTRIPDVDNDLMNRIASQRWEYYSIMGILQPEAVEALTDAIQQNRVGLIDFIEVFGDEGMVADGARKLMQKVMGEKASAFNYMSYYDFVDVK</sequence>
<evidence type="ECO:0000313" key="1">
    <source>
        <dbReference type="EMBL" id="QYA18362.1"/>
    </source>
</evidence>
<gene>
    <name evidence="1" type="ORF">KOM_12_92</name>
</gene>
<accession>A0A8F8KQW3</accession>
<dbReference type="EMBL" id="MZ420154">
    <property type="protein sequence ID" value="QYA18362.1"/>
    <property type="molecule type" value="Genomic_DNA"/>
</dbReference>
<protein>
    <submittedName>
        <fullName evidence="1">Uncharacterized protein</fullName>
    </submittedName>
</protein>